<evidence type="ECO:0000256" key="2">
    <source>
        <dbReference type="SAM" id="SignalP"/>
    </source>
</evidence>
<dbReference type="RefSeq" id="WP_347166560.1">
    <property type="nucleotide sequence ID" value="NZ_JBDNCH010000002.1"/>
</dbReference>
<evidence type="ECO:0000256" key="1">
    <source>
        <dbReference type="SAM" id="MobiDB-lite"/>
    </source>
</evidence>
<reference evidence="3 4" key="1">
    <citation type="submission" date="2024-05" db="EMBL/GenBank/DDBJ databases">
        <title>Genome sequence of Ponticoccus litoralis KCCM 90028.</title>
        <authorList>
            <person name="Kim J.M."/>
            <person name="Lee J.K."/>
            <person name="Choi B.J."/>
            <person name="Bayburt H."/>
            <person name="Baek J.H."/>
            <person name="Jeon C.O."/>
        </authorList>
    </citation>
    <scope>NUCLEOTIDE SEQUENCE [LARGE SCALE GENOMIC DNA]</scope>
    <source>
        <strain evidence="3 4">KCCM 90028</strain>
    </source>
</reference>
<name>A0AAW9SLZ9_9RHOB</name>
<evidence type="ECO:0000313" key="4">
    <source>
        <dbReference type="Proteomes" id="UP001428774"/>
    </source>
</evidence>
<dbReference type="Pfam" id="PF11150">
    <property type="entry name" value="DUF2927"/>
    <property type="match status" value="1"/>
</dbReference>
<feature type="region of interest" description="Disordered" evidence="1">
    <location>
        <begin position="33"/>
        <end position="66"/>
    </location>
</feature>
<comment type="caution">
    <text evidence="3">The sequence shown here is derived from an EMBL/GenBank/DDBJ whole genome shotgun (WGS) entry which is preliminary data.</text>
</comment>
<gene>
    <name evidence="3" type="ORF">ABFB10_10985</name>
</gene>
<dbReference type="EMBL" id="JBDNCH010000002">
    <property type="protein sequence ID" value="MEN9061491.1"/>
    <property type="molecule type" value="Genomic_DNA"/>
</dbReference>
<accession>A0AAW9SLZ9</accession>
<sequence length="333" mass="35886">MAKRGLWTAATAALVGLVGLAACDSNALAPRASAVKPAARPDSVGPKPETVTPAAMPAPTPSAPSENSLALQRYYGKVQRDLLARGLLRTDGGGEDTPLTDTMLVRNFVKIALEEEYVRGEGLRPSAGGASAIKKWTQPVRMAVEFGPNVPRDQIDWDRAQVKSYAARLARVSGHPIQMVDSGANFHVLFMSEDDTDLIAPRIRQLVPDVNPSSLRLFNSLPRSIHCLVVAFSDTPGGYNYGTAIAVIRSEHPDLLRQSCIHEEVAQGMGLGNDDPRARPSIFNDDDEFALLTRQDEMLLKILYDPALTPGMTAREALPVVQKRAGEMLGGPS</sequence>
<proteinExistence type="predicted"/>
<dbReference type="AlphaFoldDB" id="A0AAW9SLZ9"/>
<organism evidence="3 4">
    <name type="scientific">Ponticoccus litoralis</name>
    <dbReference type="NCBI Taxonomy" id="422297"/>
    <lineage>
        <taxon>Bacteria</taxon>
        <taxon>Pseudomonadati</taxon>
        <taxon>Pseudomonadota</taxon>
        <taxon>Alphaproteobacteria</taxon>
        <taxon>Rhodobacterales</taxon>
        <taxon>Roseobacteraceae</taxon>
        <taxon>Ponticoccus</taxon>
    </lineage>
</organism>
<dbReference type="InterPro" id="IPR021323">
    <property type="entry name" value="DUF2927"/>
</dbReference>
<keyword evidence="2" id="KW-0732">Signal</keyword>
<feature type="chain" id="PRO_5043567042" evidence="2">
    <location>
        <begin position="22"/>
        <end position="333"/>
    </location>
</feature>
<dbReference type="Proteomes" id="UP001428774">
    <property type="component" value="Unassembled WGS sequence"/>
</dbReference>
<feature type="signal peptide" evidence="2">
    <location>
        <begin position="1"/>
        <end position="21"/>
    </location>
</feature>
<evidence type="ECO:0000313" key="3">
    <source>
        <dbReference type="EMBL" id="MEN9061491.1"/>
    </source>
</evidence>
<dbReference type="PROSITE" id="PS51257">
    <property type="entry name" value="PROKAR_LIPOPROTEIN"/>
    <property type="match status" value="1"/>
</dbReference>
<keyword evidence="4" id="KW-1185">Reference proteome</keyword>
<protein>
    <submittedName>
        <fullName evidence="3">DUF2927 domain-containing protein</fullName>
    </submittedName>
</protein>